<dbReference type="AlphaFoldDB" id="A0A4R5AE72"/>
<dbReference type="Proteomes" id="UP000294513">
    <property type="component" value="Unassembled WGS sequence"/>
</dbReference>
<proteinExistence type="predicted"/>
<keyword evidence="1" id="KW-0812">Transmembrane</keyword>
<dbReference type="RefSeq" id="WP_131901943.1">
    <property type="nucleotide sequence ID" value="NZ_SMKU01000321.1"/>
</dbReference>
<accession>A0A4R5AE72</accession>
<name>A0A4R5AE72_9ACTN</name>
<keyword evidence="1" id="KW-1133">Transmembrane helix</keyword>
<keyword evidence="1" id="KW-0472">Membrane</keyword>
<dbReference type="OrthoDB" id="9932069at2"/>
<evidence type="ECO:0000313" key="2">
    <source>
        <dbReference type="EMBL" id="TDD69419.1"/>
    </source>
</evidence>
<gene>
    <name evidence="2" type="ORF">E1298_37480</name>
</gene>
<dbReference type="EMBL" id="SMKU01000321">
    <property type="protein sequence ID" value="TDD69419.1"/>
    <property type="molecule type" value="Genomic_DNA"/>
</dbReference>
<sequence length="87" mass="9817">MMNVLFPLVVRTHLSMQIGVERSALFVRDRIERSRKADDRGADLFEWAGMLILVAAIISALYGLKIVDKVKDNVDGALKDIFDKDPK</sequence>
<organism evidence="2 3">
    <name type="scientific">Actinomadura rubrisoli</name>
    <dbReference type="NCBI Taxonomy" id="2530368"/>
    <lineage>
        <taxon>Bacteria</taxon>
        <taxon>Bacillati</taxon>
        <taxon>Actinomycetota</taxon>
        <taxon>Actinomycetes</taxon>
        <taxon>Streptosporangiales</taxon>
        <taxon>Thermomonosporaceae</taxon>
        <taxon>Actinomadura</taxon>
    </lineage>
</organism>
<comment type="caution">
    <text evidence="2">The sequence shown here is derived from an EMBL/GenBank/DDBJ whole genome shotgun (WGS) entry which is preliminary data.</text>
</comment>
<keyword evidence="3" id="KW-1185">Reference proteome</keyword>
<reference evidence="2 3" key="1">
    <citation type="submission" date="2019-03" db="EMBL/GenBank/DDBJ databases">
        <title>Draft genome sequences of novel Actinobacteria.</title>
        <authorList>
            <person name="Sahin N."/>
            <person name="Ay H."/>
            <person name="Saygin H."/>
        </authorList>
    </citation>
    <scope>NUCLEOTIDE SEQUENCE [LARGE SCALE GENOMIC DNA]</scope>
    <source>
        <strain evidence="2 3">H3C3</strain>
    </source>
</reference>
<feature type="transmembrane region" description="Helical" evidence="1">
    <location>
        <begin position="47"/>
        <end position="64"/>
    </location>
</feature>
<evidence type="ECO:0000313" key="3">
    <source>
        <dbReference type="Proteomes" id="UP000294513"/>
    </source>
</evidence>
<protein>
    <submittedName>
        <fullName evidence="2">Uncharacterized protein</fullName>
    </submittedName>
</protein>
<evidence type="ECO:0000256" key="1">
    <source>
        <dbReference type="SAM" id="Phobius"/>
    </source>
</evidence>